<feature type="region of interest" description="Disordered" evidence="2">
    <location>
        <begin position="231"/>
        <end position="505"/>
    </location>
</feature>
<dbReference type="InParanoid" id="A0A0D2WV53"/>
<dbReference type="GO" id="GO:2000601">
    <property type="term" value="P:positive regulation of Arp2/3 complex-mediated actin nucleation"/>
    <property type="evidence" value="ECO:0007669"/>
    <property type="project" value="TreeGrafter"/>
</dbReference>
<dbReference type="STRING" id="595528.A0A0D2WV53"/>
<dbReference type="GO" id="GO:0034237">
    <property type="term" value="F:protein kinase A regulatory subunit binding"/>
    <property type="evidence" value="ECO:0007669"/>
    <property type="project" value="TreeGrafter"/>
</dbReference>
<dbReference type="PANTHER" id="PTHR12902">
    <property type="entry name" value="WASP-1"/>
    <property type="match status" value="1"/>
</dbReference>
<dbReference type="InterPro" id="IPR003124">
    <property type="entry name" value="WH2_dom"/>
</dbReference>
<feature type="compositionally biased region" description="Low complexity" evidence="2">
    <location>
        <begin position="277"/>
        <end position="286"/>
    </location>
</feature>
<name>A0A0D2WV53_CAPO3</name>
<dbReference type="OMA" id="FFFDLWK"/>
<feature type="region of interest" description="Disordered" evidence="2">
    <location>
        <begin position="558"/>
        <end position="577"/>
    </location>
</feature>
<evidence type="ECO:0000313" key="4">
    <source>
        <dbReference type="EMBL" id="KJE96003.1"/>
    </source>
</evidence>
<evidence type="ECO:0000313" key="5">
    <source>
        <dbReference type="Proteomes" id="UP000008743"/>
    </source>
</evidence>
<sequence>MPLVRRQVADQCDAGKATLARLEPNPANGFEQVAAVHLSSAIHQLGLIANYAAELFEELAATSTDIVQRSSRLTARIERLEGLLPKTKAVCDARLNKFQWNAHRVKWTKKLRVEDSQLFTKQSVPLSLQRVYDSVPSIPPIHLMDSHRDKDQPSCMMLYSYPEFFFHEWVRKREKEEKELAEGRKKKKSDGVSALVNKSSARPKKVAEVAVKKYDSQGNVIVEARVQPQELEAPPQQGAPQAPPQPLSNSSSPPPKPKIPQNTGSTTNMAAPPAAPQQPQQFARPQGSAPPIPTNGPPRPAGSAPPKPKSMPSADAGFLPPPPPMPQDSTDDVPPPPPPMDDVPPPPPPMDDGFGSDEAPPPPPPSDLDDIPPAPAFDYGNSAGDAPGFAYEPSTWTANDDLDGFGGYKKAASNSHLADDYSQQAGGDEGDLSMGMSFELPGTIAPPPTAEDAAFSAPAFSPPTAPPPPPMAAFAPPAAPPLPPMGKAPPMAPPMPPAGKGDDVIVAPSKVFDPRSDMLSQIKGGMALRKVEAAPKAAAPAAAAPTNSVAAILMRRIALEQSDDDDDDDDGDDDWDD</sequence>
<dbReference type="Gene3D" id="1.20.5.340">
    <property type="match status" value="1"/>
</dbReference>
<feature type="compositionally biased region" description="Pro residues" evidence="2">
    <location>
        <begin position="288"/>
        <end position="309"/>
    </location>
</feature>
<keyword evidence="5" id="KW-1185">Reference proteome</keyword>
<evidence type="ECO:0000256" key="2">
    <source>
        <dbReference type="SAM" id="MobiDB-lite"/>
    </source>
</evidence>
<dbReference type="GO" id="GO:0071933">
    <property type="term" value="F:Arp2/3 complex binding"/>
    <property type="evidence" value="ECO:0007669"/>
    <property type="project" value="TreeGrafter"/>
</dbReference>
<feature type="compositionally biased region" description="Pro residues" evidence="2">
    <location>
        <begin position="241"/>
        <end position="258"/>
    </location>
</feature>
<reference evidence="5" key="1">
    <citation type="submission" date="2011-02" db="EMBL/GenBank/DDBJ databases">
        <title>The Genome Sequence of Capsaspora owczarzaki ATCC 30864.</title>
        <authorList>
            <person name="Russ C."/>
            <person name="Cuomo C."/>
            <person name="Burger G."/>
            <person name="Gray M.W."/>
            <person name="Holland P.W.H."/>
            <person name="King N."/>
            <person name="Lang F.B.F."/>
            <person name="Roger A.J."/>
            <person name="Ruiz-Trillo I."/>
            <person name="Young S.K."/>
            <person name="Zeng Q."/>
            <person name="Gargeya S."/>
            <person name="Alvarado L."/>
            <person name="Berlin A."/>
            <person name="Chapman S.B."/>
            <person name="Chen Z."/>
            <person name="Freedman E."/>
            <person name="Gellesch M."/>
            <person name="Goldberg J."/>
            <person name="Griggs A."/>
            <person name="Gujja S."/>
            <person name="Heilman E."/>
            <person name="Heiman D."/>
            <person name="Howarth C."/>
            <person name="Mehta T."/>
            <person name="Neiman D."/>
            <person name="Pearson M."/>
            <person name="Roberts A."/>
            <person name="Saif S."/>
            <person name="Shea T."/>
            <person name="Shenoy N."/>
            <person name="Sisk P."/>
            <person name="Stolte C."/>
            <person name="Sykes S."/>
            <person name="White J."/>
            <person name="Yandava C."/>
            <person name="Haas B."/>
            <person name="Nusbaum C."/>
            <person name="Birren B."/>
        </authorList>
    </citation>
    <scope>NUCLEOTIDE SEQUENCE</scope>
    <source>
        <strain evidence="5">ATCC 30864</strain>
    </source>
</reference>
<gene>
    <name evidence="4" type="ORF">CAOG_006378</name>
</gene>
<feature type="compositionally biased region" description="Pro residues" evidence="2">
    <location>
        <begin position="460"/>
        <end position="497"/>
    </location>
</feature>
<dbReference type="GO" id="GO:0030036">
    <property type="term" value="P:actin cytoskeleton organization"/>
    <property type="evidence" value="ECO:0007669"/>
    <property type="project" value="InterPro"/>
</dbReference>
<dbReference type="OrthoDB" id="1060785at2759"/>
<feature type="compositionally biased region" description="Acidic residues" evidence="2">
    <location>
        <begin position="561"/>
        <end position="577"/>
    </location>
</feature>
<proteinExistence type="inferred from homology"/>
<feature type="domain" description="WH2" evidence="3">
    <location>
        <begin position="514"/>
        <end position="531"/>
    </location>
</feature>
<dbReference type="EMBL" id="KE346370">
    <property type="protein sequence ID" value="KJE96003.1"/>
    <property type="molecule type" value="Genomic_DNA"/>
</dbReference>
<accession>A0A0D2WV53</accession>
<organism evidence="4 5">
    <name type="scientific">Capsaspora owczarzaki (strain ATCC 30864)</name>
    <dbReference type="NCBI Taxonomy" id="595528"/>
    <lineage>
        <taxon>Eukaryota</taxon>
        <taxon>Filasterea</taxon>
        <taxon>Capsaspora</taxon>
    </lineage>
</organism>
<feature type="region of interest" description="Disordered" evidence="2">
    <location>
        <begin position="180"/>
        <end position="205"/>
    </location>
</feature>
<feature type="compositionally biased region" description="Pro residues" evidence="2">
    <location>
        <begin position="333"/>
        <end position="350"/>
    </location>
</feature>
<dbReference type="CDD" id="cd22057">
    <property type="entry name" value="WH2_WAVE"/>
    <property type="match status" value="1"/>
</dbReference>
<protein>
    <recommendedName>
        <fullName evidence="3">WH2 domain-containing protein</fullName>
    </recommendedName>
</protein>
<dbReference type="PROSITE" id="PS51082">
    <property type="entry name" value="WH2"/>
    <property type="match status" value="1"/>
</dbReference>
<feature type="compositionally biased region" description="Polar residues" evidence="2">
    <location>
        <begin position="412"/>
        <end position="425"/>
    </location>
</feature>
<comment type="similarity">
    <text evidence="1">Belongs to the SCAR/WAVE family.</text>
</comment>
<dbReference type="AlphaFoldDB" id="A0A0D2WV53"/>
<dbReference type="GO" id="GO:0003779">
    <property type="term" value="F:actin binding"/>
    <property type="evidence" value="ECO:0007669"/>
    <property type="project" value="UniProtKB-KW"/>
</dbReference>
<dbReference type="RefSeq" id="XP_004345127.1">
    <property type="nucleotide sequence ID" value="XM_004345077.2"/>
</dbReference>
<dbReference type="Gene3D" id="6.10.280.150">
    <property type="match status" value="2"/>
</dbReference>
<dbReference type="PhylomeDB" id="A0A0D2WV53"/>
<feature type="compositionally biased region" description="Low complexity" evidence="2">
    <location>
        <begin position="231"/>
        <end position="240"/>
    </location>
</feature>
<dbReference type="eggNOG" id="KOG1830">
    <property type="taxonomic scope" value="Eukaryota"/>
</dbReference>
<dbReference type="Proteomes" id="UP000008743">
    <property type="component" value="Unassembled WGS sequence"/>
</dbReference>
<dbReference type="InterPro" id="IPR028288">
    <property type="entry name" value="SCAR/WAVE_fam"/>
</dbReference>
<evidence type="ECO:0000259" key="3">
    <source>
        <dbReference type="PROSITE" id="PS51082"/>
    </source>
</evidence>
<evidence type="ECO:0000256" key="1">
    <source>
        <dbReference type="ARBA" id="ARBA00006993"/>
    </source>
</evidence>
<dbReference type="SMART" id="SM00246">
    <property type="entry name" value="WH2"/>
    <property type="match status" value="1"/>
</dbReference>
<dbReference type="PANTHER" id="PTHR12902:SF1">
    <property type="entry name" value="WISKOTT-ALDRICH SYNDROME PROTEIN FAMILY MEMBER"/>
    <property type="match status" value="1"/>
</dbReference>
<dbReference type="GO" id="GO:0005856">
    <property type="term" value="C:cytoskeleton"/>
    <property type="evidence" value="ECO:0007669"/>
    <property type="project" value="UniProtKB-SubCell"/>
</dbReference>